<dbReference type="Pfam" id="PF01812">
    <property type="entry name" value="5-FTHF_cyc-lig"/>
    <property type="match status" value="1"/>
</dbReference>
<feature type="binding site" evidence="4">
    <location>
        <position position="80"/>
    </location>
    <ligand>
        <name>substrate</name>
    </ligand>
</feature>
<evidence type="ECO:0000313" key="7">
    <source>
        <dbReference type="Proteomes" id="UP000548582"/>
    </source>
</evidence>
<evidence type="ECO:0000313" key="6">
    <source>
        <dbReference type="EMBL" id="NMJ41482.1"/>
    </source>
</evidence>
<keyword evidence="2 4" id="KW-0547">Nucleotide-binding</keyword>
<dbReference type="GO" id="GO:0035999">
    <property type="term" value="P:tetrahydrofolate interconversion"/>
    <property type="evidence" value="ECO:0007669"/>
    <property type="project" value="TreeGrafter"/>
</dbReference>
<feature type="binding site" evidence="4">
    <location>
        <begin position="154"/>
        <end position="162"/>
    </location>
    <ligand>
        <name>ATP</name>
        <dbReference type="ChEBI" id="CHEBI:30616"/>
    </ligand>
</feature>
<dbReference type="PANTHER" id="PTHR23407:SF1">
    <property type="entry name" value="5-FORMYLTETRAHYDROFOLATE CYCLO-LIGASE"/>
    <property type="match status" value="1"/>
</dbReference>
<keyword evidence="7" id="KW-1185">Reference proteome</keyword>
<evidence type="ECO:0000256" key="2">
    <source>
        <dbReference type="ARBA" id="ARBA00022741"/>
    </source>
</evidence>
<dbReference type="PANTHER" id="PTHR23407">
    <property type="entry name" value="ATPASE INHIBITOR/5-FORMYLTETRAHYDROFOLATE CYCLO-LIGASE"/>
    <property type="match status" value="1"/>
</dbReference>
<dbReference type="InterPro" id="IPR037171">
    <property type="entry name" value="NagB/RpiA_transferase-like"/>
</dbReference>
<dbReference type="GO" id="GO:0046872">
    <property type="term" value="F:metal ion binding"/>
    <property type="evidence" value="ECO:0007669"/>
    <property type="project" value="UniProtKB-KW"/>
</dbReference>
<evidence type="ECO:0000256" key="5">
    <source>
        <dbReference type="RuleBase" id="RU361279"/>
    </source>
</evidence>
<evidence type="ECO:0000256" key="3">
    <source>
        <dbReference type="ARBA" id="ARBA00022840"/>
    </source>
</evidence>
<keyword evidence="5" id="KW-0479">Metal-binding</keyword>
<dbReference type="GO" id="GO:0030272">
    <property type="term" value="F:5-formyltetrahydrofolate cyclo-ligase activity"/>
    <property type="evidence" value="ECO:0007669"/>
    <property type="project" value="UniProtKB-EC"/>
</dbReference>
<gene>
    <name evidence="6" type="ORF">GWK16_09540</name>
</gene>
<evidence type="ECO:0000256" key="4">
    <source>
        <dbReference type="PIRSR" id="PIRSR006806-1"/>
    </source>
</evidence>
<keyword evidence="5" id="KW-0460">Magnesium</keyword>
<organism evidence="6 7">
    <name type="scientific">Neoroseomonas marina</name>
    <dbReference type="NCBI Taxonomy" id="1232220"/>
    <lineage>
        <taxon>Bacteria</taxon>
        <taxon>Pseudomonadati</taxon>
        <taxon>Pseudomonadota</taxon>
        <taxon>Alphaproteobacteria</taxon>
        <taxon>Acetobacterales</taxon>
        <taxon>Acetobacteraceae</taxon>
        <taxon>Neoroseomonas</taxon>
    </lineage>
</organism>
<sequence>MCASPPCFLHELDPAWLGQPGWQDVQAWRRAERARLIACRAAVPHAERRGRDRLITAHLRAAVPDFAGRHVGFYWPFKGEYDVRPLVRALHREGARLALPVVVQRAAPMEFRPWRPGARMVPGIWNIPVPAEGDPVLPDTLLVPLVGFDARGYRLGHGGGYYDRTLAAMPRRPRTIGIGFESLRLATIHPQPHDIPMDLIVTEAGALEPRA</sequence>
<dbReference type="Gene3D" id="3.40.50.10420">
    <property type="entry name" value="NagB/RpiA/CoA transferase-like"/>
    <property type="match status" value="1"/>
</dbReference>
<reference evidence="6 7" key="1">
    <citation type="submission" date="2020-03" db="EMBL/GenBank/DDBJ databases">
        <authorList>
            <person name="Sun Q."/>
        </authorList>
    </citation>
    <scope>NUCLEOTIDE SEQUENCE [LARGE SCALE GENOMIC DNA]</scope>
    <source>
        <strain evidence="6 7">JC162</strain>
    </source>
</reference>
<dbReference type="EC" id="6.3.3.2" evidence="5"/>
<dbReference type="Proteomes" id="UP000548582">
    <property type="component" value="Unassembled WGS sequence"/>
</dbReference>
<evidence type="ECO:0000256" key="1">
    <source>
        <dbReference type="ARBA" id="ARBA00010638"/>
    </source>
</evidence>
<keyword evidence="6" id="KW-0436">Ligase</keyword>
<dbReference type="InterPro" id="IPR002698">
    <property type="entry name" value="FTHF_cligase"/>
</dbReference>
<dbReference type="PIRSF" id="PIRSF006806">
    <property type="entry name" value="FTHF_cligase"/>
    <property type="match status" value="1"/>
</dbReference>
<dbReference type="EMBL" id="JABBKX010000002">
    <property type="protein sequence ID" value="NMJ41482.1"/>
    <property type="molecule type" value="Genomic_DNA"/>
</dbReference>
<name>A0A848EBG6_9PROT</name>
<keyword evidence="3 4" id="KW-0067">ATP-binding</keyword>
<accession>A0A848EBG6</accession>
<proteinExistence type="inferred from homology"/>
<comment type="caution">
    <text evidence="6">The sequence shown here is derived from an EMBL/GenBank/DDBJ whole genome shotgun (WGS) entry which is preliminary data.</text>
</comment>
<comment type="similarity">
    <text evidence="1 5">Belongs to the 5-formyltetrahydrofolate cyclo-ligase family.</text>
</comment>
<dbReference type="AlphaFoldDB" id="A0A848EBG6"/>
<protein>
    <recommendedName>
        <fullName evidence="5">5-formyltetrahydrofolate cyclo-ligase</fullName>
        <ecNumber evidence="5">6.3.3.2</ecNumber>
    </recommendedName>
</protein>
<dbReference type="NCBIfam" id="TIGR02727">
    <property type="entry name" value="MTHFS_bact"/>
    <property type="match status" value="1"/>
</dbReference>
<dbReference type="SUPFAM" id="SSF100950">
    <property type="entry name" value="NagB/RpiA/CoA transferase-like"/>
    <property type="match status" value="1"/>
</dbReference>
<comment type="cofactor">
    <cofactor evidence="5">
        <name>Mg(2+)</name>
        <dbReference type="ChEBI" id="CHEBI:18420"/>
    </cofactor>
</comment>
<comment type="catalytic activity">
    <reaction evidence="5">
        <text>(6S)-5-formyl-5,6,7,8-tetrahydrofolate + ATP = (6R)-5,10-methenyltetrahydrofolate + ADP + phosphate</text>
        <dbReference type="Rhea" id="RHEA:10488"/>
        <dbReference type="ChEBI" id="CHEBI:30616"/>
        <dbReference type="ChEBI" id="CHEBI:43474"/>
        <dbReference type="ChEBI" id="CHEBI:57455"/>
        <dbReference type="ChEBI" id="CHEBI:57457"/>
        <dbReference type="ChEBI" id="CHEBI:456216"/>
        <dbReference type="EC" id="6.3.3.2"/>
    </reaction>
</comment>
<dbReference type="InterPro" id="IPR024185">
    <property type="entry name" value="FTHF_cligase-like_sf"/>
</dbReference>
<dbReference type="GO" id="GO:0005524">
    <property type="term" value="F:ATP binding"/>
    <property type="evidence" value="ECO:0007669"/>
    <property type="project" value="UniProtKB-KW"/>
</dbReference>
<dbReference type="GO" id="GO:0009396">
    <property type="term" value="P:folic acid-containing compound biosynthetic process"/>
    <property type="evidence" value="ECO:0007669"/>
    <property type="project" value="TreeGrafter"/>
</dbReference>